<evidence type="ECO:0000313" key="5">
    <source>
        <dbReference type="EMBL" id="NDV31051.1"/>
    </source>
</evidence>
<feature type="repeat" description="PPR" evidence="2">
    <location>
        <begin position="176"/>
        <end position="210"/>
    </location>
</feature>
<dbReference type="EMBL" id="GIBP01002082">
    <property type="protein sequence ID" value="NDV31051.1"/>
    <property type="molecule type" value="Transcribed_RNA"/>
</dbReference>
<name>A0A6B2L2B2_9EUKA</name>
<keyword evidence="1" id="KW-0677">Repeat</keyword>
<protein>
    <recommendedName>
        <fullName evidence="6">DYW domain-containing protein</fullName>
    </recommendedName>
</protein>
<dbReference type="InterPro" id="IPR046848">
    <property type="entry name" value="E_motif"/>
</dbReference>
<evidence type="ECO:0000256" key="1">
    <source>
        <dbReference type="ARBA" id="ARBA00022737"/>
    </source>
</evidence>
<feature type="domain" description="PROP1-like PPR" evidence="4">
    <location>
        <begin position="3"/>
        <end position="129"/>
    </location>
</feature>
<dbReference type="AlphaFoldDB" id="A0A6B2L2B2"/>
<dbReference type="PROSITE" id="PS51375">
    <property type="entry name" value="PPR"/>
    <property type="match status" value="6"/>
</dbReference>
<feature type="repeat" description="PPR" evidence="2">
    <location>
        <begin position="29"/>
        <end position="63"/>
    </location>
</feature>
<evidence type="ECO:0000256" key="2">
    <source>
        <dbReference type="PROSITE-ProRule" id="PRU00708"/>
    </source>
</evidence>
<dbReference type="Pfam" id="PF01535">
    <property type="entry name" value="PPR"/>
    <property type="match status" value="1"/>
</dbReference>
<dbReference type="Pfam" id="PF20431">
    <property type="entry name" value="E_motif"/>
    <property type="match status" value="1"/>
</dbReference>
<reference evidence="5" key="1">
    <citation type="journal article" date="2020" name="J. Eukaryot. Microbiol.">
        <title>De novo Sequencing, Assembly and Annotation of the Transcriptome for the Free-Living Testate Amoeba Arcella intermedia.</title>
        <authorList>
            <person name="Ribeiro G.M."/>
            <person name="Porfirio-Sousa A.L."/>
            <person name="Maurer-Alcala X.X."/>
            <person name="Katz L.A."/>
            <person name="Lahr D.J.G."/>
        </authorList>
    </citation>
    <scope>NUCLEOTIDE SEQUENCE</scope>
</reference>
<evidence type="ECO:0008006" key="6">
    <source>
        <dbReference type="Google" id="ProtNLM"/>
    </source>
</evidence>
<accession>A0A6B2L2B2</accession>
<organism evidence="5">
    <name type="scientific">Arcella intermedia</name>
    <dbReference type="NCBI Taxonomy" id="1963864"/>
    <lineage>
        <taxon>Eukaryota</taxon>
        <taxon>Amoebozoa</taxon>
        <taxon>Tubulinea</taxon>
        <taxon>Elardia</taxon>
        <taxon>Arcellinida</taxon>
        <taxon>Sphaerothecina</taxon>
        <taxon>Arcellidae</taxon>
        <taxon>Arcella</taxon>
    </lineage>
</organism>
<dbReference type="GO" id="GO:0008270">
    <property type="term" value="F:zinc ion binding"/>
    <property type="evidence" value="ECO:0007669"/>
    <property type="project" value="InterPro"/>
</dbReference>
<dbReference type="PANTHER" id="PTHR47926">
    <property type="entry name" value="PENTATRICOPEPTIDE REPEAT-CONTAINING PROTEIN"/>
    <property type="match status" value="1"/>
</dbReference>
<dbReference type="Pfam" id="PF17177">
    <property type="entry name" value="PPR_long"/>
    <property type="match status" value="1"/>
</dbReference>
<dbReference type="NCBIfam" id="TIGR00756">
    <property type="entry name" value="PPR"/>
    <property type="match status" value="5"/>
</dbReference>
<dbReference type="GO" id="GO:0003723">
    <property type="term" value="F:RNA binding"/>
    <property type="evidence" value="ECO:0007669"/>
    <property type="project" value="InterPro"/>
</dbReference>
<dbReference type="InterPro" id="IPR002885">
    <property type="entry name" value="PPR_rpt"/>
</dbReference>
<dbReference type="FunFam" id="1.25.40.10:FF:000090">
    <property type="entry name" value="Pentatricopeptide repeat-containing protein, chloroplastic"/>
    <property type="match status" value="1"/>
</dbReference>
<dbReference type="Gene3D" id="1.25.40.10">
    <property type="entry name" value="Tetratricopeptide repeat domain"/>
    <property type="match status" value="2"/>
</dbReference>
<dbReference type="InterPro" id="IPR032867">
    <property type="entry name" value="DYW_dom"/>
</dbReference>
<feature type="repeat" description="PPR" evidence="2">
    <location>
        <begin position="211"/>
        <end position="245"/>
    </location>
</feature>
<dbReference type="InterPro" id="IPR011990">
    <property type="entry name" value="TPR-like_helical_dom_sf"/>
</dbReference>
<feature type="repeat" description="PPR" evidence="2">
    <location>
        <begin position="64"/>
        <end position="98"/>
    </location>
</feature>
<evidence type="ECO:0000259" key="3">
    <source>
        <dbReference type="Pfam" id="PF14432"/>
    </source>
</evidence>
<sequence>MLSMYAKKGDVMQAERVWSELEGRGLPPNLYLYTTIISLYARAENSLKVEELWKKMALDGISPDLEVYTTLLTLYAKVGEVAKSEKILKEMEIGGFKLDLSVYCTLLSLYANTGNIELGRSIHCKLLQNDWNEEMGNRSFNYLTASLIMLYSSCGDVGNARKVFDSAMVKKGEHFDIAVWNAMINGYALHGYGKEALEIYEQLCAKGFSPNHLTFTSLLTALSHAILPEKALEYINIMTQFGLTPDIVQHTCVVDAFARGGKLEEAEKYIGSMSESNVITWLSLLGACRLHGDLERGERVAKEIFKRWPMNTAAYVLLGNIYASKGMHMERDLVRKNMEDLQLKKVPGMSWIYIDGKMNRFLVSDKNHPEIIKIRNKMNELYEEIKKAGFIPRTHYVLKDVKEEMLEKELCGHSEKLAIAYGLLKCSFNQKDITIYKNLRVCGDCHEATKWISKVIGKTIKLRDTQRWHNFSDGKCSCNDCW</sequence>
<dbReference type="Pfam" id="PF14432">
    <property type="entry name" value="DYW_deaminase"/>
    <property type="match status" value="1"/>
</dbReference>
<feature type="repeat" description="PPR" evidence="2">
    <location>
        <begin position="246"/>
        <end position="280"/>
    </location>
</feature>
<feature type="domain" description="DYW" evidence="3">
    <location>
        <begin position="389"/>
        <end position="482"/>
    </location>
</feature>
<evidence type="ECO:0000259" key="4">
    <source>
        <dbReference type="Pfam" id="PF17177"/>
    </source>
</evidence>
<feature type="repeat" description="PPR" evidence="2">
    <location>
        <begin position="1"/>
        <end position="28"/>
    </location>
</feature>
<dbReference type="PANTHER" id="PTHR47926:SF533">
    <property type="entry name" value="DYW DOMAIN-CONTAINING PROTEIN"/>
    <property type="match status" value="1"/>
</dbReference>
<dbReference type="GO" id="GO:0009451">
    <property type="term" value="P:RNA modification"/>
    <property type="evidence" value="ECO:0007669"/>
    <property type="project" value="InterPro"/>
</dbReference>
<dbReference type="InterPro" id="IPR046960">
    <property type="entry name" value="PPR_At4g14850-like_plant"/>
</dbReference>
<dbReference type="Pfam" id="PF13041">
    <property type="entry name" value="PPR_2"/>
    <property type="match status" value="1"/>
</dbReference>
<dbReference type="InterPro" id="IPR033443">
    <property type="entry name" value="PROP1-like_PPR_dom"/>
</dbReference>
<dbReference type="SUPFAM" id="SSF48452">
    <property type="entry name" value="TPR-like"/>
    <property type="match status" value="1"/>
</dbReference>
<proteinExistence type="predicted"/>